<dbReference type="EnsemblPlants" id="AVESA.00010b.r2.3DG0561510.2">
    <property type="protein sequence ID" value="AVESA.00010b.r2.3DG0561510.2.CDS"/>
    <property type="gene ID" value="AVESA.00010b.r2.3DG0561510"/>
</dbReference>
<proteinExistence type="predicted"/>
<name>A0ACD5W438_AVESA</name>
<dbReference type="Proteomes" id="UP001732700">
    <property type="component" value="Chromosome 3D"/>
</dbReference>
<sequence>MGGGTEADLTHGAVAAMWRPAPGGLRPVLQVVGAPSAQGHGVVRYRVLLSDGVHSLQAMLHTYLNGLVTTGRLRDGSVIRVLKSIRRPVYSTRVIDVIQLEVLQTECTLIGSPTVYQVNADQPNIISYSGSLSIHGSRAEQGVNAITFSPGQGLMGSSLAGRAEHAVHPFYGSLLTQNTVNAKMQQLSLNSNQGKKPMVPHIGWGFGHSDNTCGHPAQPLYQQTPAEYMNRGPVANNDAPSYVTPIAALNPYQVRWTIKGRVTAKTDIRHFGGGKVFSFDLLDAEGGEIRAICFNSAADQFSEQIVVGNVYLITGGSVRPTQKKFNPFNSEYQVLLDTSSSVEICSSDDTDIPGQQYNFQQISEIQNLYEGDMVDLLGVVTLVNPSVTITWKNGMETQKRTLQLKDMSGCSVEITLWGNVSNAEGQQLYSMCVSGFVPVLALKGGCVHEFNGKTVGTLCSSLLKVNPDLPDAERLMKWYKTEGEFAVCTSISQEISSMRKTIAHIKEEGLGRSDKPDWINVEGTISHINTEKFSYPACTMELDGKRCNRKVTHNGDGKWHCSKCEHSSQHYEHRYLLQCKIQDHTGTTFATAFEEVGKEIIGHTADELFRIKSVYEDEDEAQFAGIIQRACSQLYLFKLKIKEEVYGDEAHVKVSIAKAERLGVPLKKSHPVPRASHPLSEDGLGPRPVVSARNGTAVMGMQKPAASVCIDAGSCFYWADIVESGSFSKNNQPDEHIPREFPQRATYDASSADTTSLHCPGFKYLQPGNGASSGGYNVYLGNV</sequence>
<reference evidence="1" key="2">
    <citation type="submission" date="2025-09" db="UniProtKB">
        <authorList>
            <consortium name="EnsemblPlants"/>
        </authorList>
    </citation>
    <scope>IDENTIFICATION</scope>
</reference>
<evidence type="ECO:0000313" key="2">
    <source>
        <dbReference type="Proteomes" id="UP001732700"/>
    </source>
</evidence>
<evidence type="ECO:0000313" key="1">
    <source>
        <dbReference type="EnsemblPlants" id="AVESA.00010b.r2.3DG0561510.2.CDS"/>
    </source>
</evidence>
<protein>
    <submittedName>
        <fullName evidence="1">Uncharacterized protein</fullName>
    </submittedName>
</protein>
<accession>A0ACD5W438</accession>
<organism evidence="1 2">
    <name type="scientific">Avena sativa</name>
    <name type="common">Oat</name>
    <dbReference type="NCBI Taxonomy" id="4498"/>
    <lineage>
        <taxon>Eukaryota</taxon>
        <taxon>Viridiplantae</taxon>
        <taxon>Streptophyta</taxon>
        <taxon>Embryophyta</taxon>
        <taxon>Tracheophyta</taxon>
        <taxon>Spermatophyta</taxon>
        <taxon>Magnoliopsida</taxon>
        <taxon>Liliopsida</taxon>
        <taxon>Poales</taxon>
        <taxon>Poaceae</taxon>
        <taxon>BOP clade</taxon>
        <taxon>Pooideae</taxon>
        <taxon>Poodae</taxon>
        <taxon>Poeae</taxon>
        <taxon>Poeae Chloroplast Group 1 (Aveneae type)</taxon>
        <taxon>Aveninae</taxon>
        <taxon>Avena</taxon>
    </lineage>
</organism>
<keyword evidence="2" id="KW-1185">Reference proteome</keyword>
<reference evidence="1" key="1">
    <citation type="submission" date="2021-05" db="EMBL/GenBank/DDBJ databases">
        <authorList>
            <person name="Scholz U."/>
            <person name="Mascher M."/>
            <person name="Fiebig A."/>
        </authorList>
    </citation>
    <scope>NUCLEOTIDE SEQUENCE [LARGE SCALE GENOMIC DNA]</scope>
</reference>